<evidence type="ECO:0000313" key="3">
    <source>
        <dbReference type="Proteomes" id="UP000078597"/>
    </source>
</evidence>
<reference evidence="3" key="1">
    <citation type="submission" date="2016-05" db="EMBL/GenBank/DDBJ databases">
        <authorList>
            <person name="Naeem Raeece"/>
        </authorList>
    </citation>
    <scope>NUCLEOTIDE SEQUENCE [LARGE SCALE GENOMIC DNA]</scope>
</reference>
<accession>A0A1A8WIN6</accession>
<dbReference type="AlphaFoldDB" id="A0A1A8WIN6"/>
<evidence type="ECO:0000313" key="2">
    <source>
        <dbReference type="EMBL" id="SBS92808.1"/>
    </source>
</evidence>
<dbReference type="EMBL" id="FLQW01002258">
    <property type="protein sequence ID" value="SBS92808.1"/>
    <property type="molecule type" value="Genomic_DNA"/>
</dbReference>
<proteinExistence type="predicted"/>
<name>A0A1A8WIN6_PLAMA</name>
<sequence length="473" mass="56173">MNRNHKNLADEDSLSKKKYVESINESEEKKNNLNSESDFSSEFEFNYKKQIIDSFELKNKGLFKLSLGKKVHSKSNFINDNENAKDNIQNEKYSKNYYSKSKMPQQPVFLAKDKTGFFCDDKDEIITKLKREITLLTNKFEEKLINIKNIQKDNFHLEQMYKNKYYLDIKKEKNRIVEMRSENDELLRKLDCYNKYFQKLKKKIKCLLRNTLTLVEHFGTSENVKFLFKNVKDITLLMQSIKYKKFRKIKNTTKEECGKAKNQNLGNVKNGNTKEKRNPIKILHRIINPCDKNCDIPLKYTPKKKDKIPNLCTNEEIYLPNGSILKYRKRINNQNKETNNLRIPKNNSFGSNKYSLRKIYNTNLENRQIENSVNSKKKRTITNFTVRMKNISAENSDNLLTLLRKTRKIKYLLRNSFNITYNKKKNYQKGNLNDESYNNNNFDPIESGEHVLLSNYRGSIKHNSLYEREHIAL</sequence>
<protein>
    <submittedName>
        <fullName evidence="2">Uncharacterized protein</fullName>
    </submittedName>
</protein>
<dbReference type="Proteomes" id="UP000078597">
    <property type="component" value="Unassembled WGS sequence"/>
</dbReference>
<keyword evidence="1" id="KW-0175">Coiled coil</keyword>
<feature type="coiled-coil region" evidence="1">
    <location>
        <begin position="169"/>
        <end position="203"/>
    </location>
</feature>
<organism evidence="2 3">
    <name type="scientific">Plasmodium malariae</name>
    <dbReference type="NCBI Taxonomy" id="5858"/>
    <lineage>
        <taxon>Eukaryota</taxon>
        <taxon>Sar</taxon>
        <taxon>Alveolata</taxon>
        <taxon>Apicomplexa</taxon>
        <taxon>Aconoidasida</taxon>
        <taxon>Haemosporida</taxon>
        <taxon>Plasmodiidae</taxon>
        <taxon>Plasmodium</taxon>
        <taxon>Plasmodium (Plasmodium)</taxon>
    </lineage>
</organism>
<gene>
    <name evidence="2" type="ORF">PMALA_037390</name>
</gene>
<evidence type="ECO:0000256" key="1">
    <source>
        <dbReference type="SAM" id="Coils"/>
    </source>
</evidence>
<dbReference type="VEuPathDB" id="PlasmoDB:PmUG01_07042600"/>